<dbReference type="EMBL" id="JAKOGI010000187">
    <property type="protein sequence ID" value="KAJ8440549.1"/>
    <property type="molecule type" value="Genomic_DNA"/>
</dbReference>
<gene>
    <name evidence="2" type="ORF">Cgig2_028678</name>
</gene>
<sequence length="446" mass="51355">MIFNLVVIYYVLFPNIVLWSPMMNKWIKKMCIAKAHIPIYKTTLVQLDRWISYQRGKKDKLKCYINIMSSSCDHIKIAGVKHSPSYTPSPVYIPTPMYKSPTYSPIPIYKSPVYKSSPVYSPSPVYKSPIYTPSPVYKTPVYSPSPVYTPSPVYKSPVYTPSPMYKSPIYSPSAIYESPSYNPTPIYRSPVYSPSPAYNSPSYISPSPIYKSPAYTPSPVHKAHIYCPTPIYKSPMYSPSPFVKLHSTGGNKFLNVECWIFGLVKLPHQRKGKEIDNLVGKFQIAVYLVATRLDEIEDQGKWEQPQKKNQTKQRCKEERQSHIIFPLYDPTDRAKLSEATRLGSFSNISRTKFFKFSAEPSRSLFYELKHFQYSPIIRIIQESDIFKEYIMRELTPTRCLLVASYDDFLKVLTLEGLRADKWDTTKKEYLIVYSSTTCNEAAKSLI</sequence>
<dbReference type="Proteomes" id="UP001153076">
    <property type="component" value="Unassembled WGS sequence"/>
</dbReference>
<evidence type="ECO:0000256" key="1">
    <source>
        <dbReference type="SAM" id="Phobius"/>
    </source>
</evidence>
<proteinExistence type="predicted"/>
<dbReference type="AlphaFoldDB" id="A0A9Q1QG53"/>
<keyword evidence="3" id="KW-1185">Reference proteome</keyword>
<keyword evidence="1" id="KW-0472">Membrane</keyword>
<organism evidence="2 3">
    <name type="scientific">Carnegiea gigantea</name>
    <dbReference type="NCBI Taxonomy" id="171969"/>
    <lineage>
        <taxon>Eukaryota</taxon>
        <taxon>Viridiplantae</taxon>
        <taxon>Streptophyta</taxon>
        <taxon>Embryophyta</taxon>
        <taxon>Tracheophyta</taxon>
        <taxon>Spermatophyta</taxon>
        <taxon>Magnoliopsida</taxon>
        <taxon>eudicotyledons</taxon>
        <taxon>Gunneridae</taxon>
        <taxon>Pentapetalae</taxon>
        <taxon>Caryophyllales</taxon>
        <taxon>Cactineae</taxon>
        <taxon>Cactaceae</taxon>
        <taxon>Cactoideae</taxon>
        <taxon>Echinocereeae</taxon>
        <taxon>Carnegiea</taxon>
    </lineage>
</organism>
<accession>A0A9Q1QG53</accession>
<dbReference type="PRINTS" id="PR01217">
    <property type="entry name" value="PRICHEXTENSN"/>
</dbReference>
<comment type="caution">
    <text evidence="2">The sequence shown here is derived from an EMBL/GenBank/DDBJ whole genome shotgun (WGS) entry which is preliminary data.</text>
</comment>
<name>A0A9Q1QG53_9CARY</name>
<feature type="transmembrane region" description="Helical" evidence="1">
    <location>
        <begin position="6"/>
        <end position="24"/>
    </location>
</feature>
<evidence type="ECO:0000313" key="2">
    <source>
        <dbReference type="EMBL" id="KAJ8440549.1"/>
    </source>
</evidence>
<keyword evidence="1" id="KW-0812">Transmembrane</keyword>
<protein>
    <submittedName>
        <fullName evidence="2">Uncharacterized protein</fullName>
    </submittedName>
</protein>
<keyword evidence="1" id="KW-1133">Transmembrane helix</keyword>
<evidence type="ECO:0000313" key="3">
    <source>
        <dbReference type="Proteomes" id="UP001153076"/>
    </source>
</evidence>
<reference evidence="2" key="1">
    <citation type="submission" date="2022-04" db="EMBL/GenBank/DDBJ databases">
        <title>Carnegiea gigantea Genome sequencing and assembly v2.</title>
        <authorList>
            <person name="Copetti D."/>
            <person name="Sanderson M.J."/>
            <person name="Burquez A."/>
            <person name="Wojciechowski M.F."/>
        </authorList>
    </citation>
    <scope>NUCLEOTIDE SEQUENCE</scope>
    <source>
        <strain evidence="2">SGP5-SGP5p</strain>
        <tissue evidence="2">Aerial part</tissue>
    </source>
</reference>